<keyword evidence="4" id="KW-0378">Hydrolase</keyword>
<dbReference type="OrthoDB" id="10250935at2759"/>
<dbReference type="SUPFAM" id="SSF53098">
    <property type="entry name" value="Ribonuclease H-like"/>
    <property type="match status" value="1"/>
</dbReference>
<evidence type="ECO:0000256" key="8">
    <source>
        <dbReference type="SAM" id="MobiDB-lite"/>
    </source>
</evidence>
<comment type="cofactor">
    <cofactor evidence="1">
        <name>Mg(2+)</name>
        <dbReference type="ChEBI" id="CHEBI:18420"/>
    </cofactor>
</comment>
<feature type="domain" description="Exonuclease" evidence="9">
    <location>
        <begin position="132"/>
        <end position="309"/>
    </location>
</feature>
<evidence type="ECO:0000256" key="4">
    <source>
        <dbReference type="ARBA" id="ARBA00022801"/>
    </source>
</evidence>
<organism evidence="10 11">
    <name type="scientific">Cephalotus follicularis</name>
    <name type="common">Albany pitcher plant</name>
    <dbReference type="NCBI Taxonomy" id="3775"/>
    <lineage>
        <taxon>Eukaryota</taxon>
        <taxon>Viridiplantae</taxon>
        <taxon>Streptophyta</taxon>
        <taxon>Embryophyta</taxon>
        <taxon>Tracheophyta</taxon>
        <taxon>Spermatophyta</taxon>
        <taxon>Magnoliopsida</taxon>
        <taxon>eudicotyledons</taxon>
        <taxon>Gunneridae</taxon>
        <taxon>Pentapetalae</taxon>
        <taxon>rosids</taxon>
        <taxon>fabids</taxon>
        <taxon>Oxalidales</taxon>
        <taxon>Cephalotaceae</taxon>
        <taxon>Cephalotus</taxon>
    </lineage>
</organism>
<proteinExistence type="inferred from homology"/>
<dbReference type="CDD" id="cd06127">
    <property type="entry name" value="DEDDh"/>
    <property type="match status" value="1"/>
</dbReference>
<evidence type="ECO:0000313" key="10">
    <source>
        <dbReference type="EMBL" id="GAV91053.1"/>
    </source>
</evidence>
<dbReference type="SMART" id="SM00479">
    <property type="entry name" value="EXOIII"/>
    <property type="match status" value="1"/>
</dbReference>
<dbReference type="InterPro" id="IPR013520">
    <property type="entry name" value="Ribonucl_H"/>
</dbReference>
<dbReference type="GO" id="GO:0005737">
    <property type="term" value="C:cytoplasm"/>
    <property type="evidence" value="ECO:0007669"/>
    <property type="project" value="TreeGrafter"/>
</dbReference>
<comment type="caution">
    <text evidence="10">The sequence shown here is derived from an EMBL/GenBank/DDBJ whole genome shotgun (WGS) entry which is preliminary data.</text>
</comment>
<keyword evidence="6" id="KW-0460">Magnesium</keyword>
<dbReference type="GO" id="GO:0008296">
    <property type="term" value="F:3'-5'-DNA exonuclease activity"/>
    <property type="evidence" value="ECO:0007669"/>
    <property type="project" value="TreeGrafter"/>
</dbReference>
<accession>A0A1Q3DFG8</accession>
<evidence type="ECO:0000256" key="1">
    <source>
        <dbReference type="ARBA" id="ARBA00001946"/>
    </source>
</evidence>
<evidence type="ECO:0000256" key="7">
    <source>
        <dbReference type="ARBA" id="ARBA00025769"/>
    </source>
</evidence>
<reference evidence="11" key="1">
    <citation type="submission" date="2016-04" db="EMBL/GenBank/DDBJ databases">
        <title>Cephalotus genome sequencing.</title>
        <authorList>
            <person name="Fukushima K."/>
            <person name="Hasebe M."/>
            <person name="Fang X."/>
        </authorList>
    </citation>
    <scope>NUCLEOTIDE SEQUENCE [LARGE SCALE GENOMIC DNA]</scope>
    <source>
        <strain evidence="11">cv. St1</strain>
    </source>
</reference>
<dbReference type="InterPro" id="IPR040393">
    <property type="entry name" value="TREX1/2"/>
</dbReference>
<keyword evidence="3" id="KW-0479">Metal-binding</keyword>
<evidence type="ECO:0000256" key="2">
    <source>
        <dbReference type="ARBA" id="ARBA00022722"/>
    </source>
</evidence>
<dbReference type="GO" id="GO:0003676">
    <property type="term" value="F:nucleic acid binding"/>
    <property type="evidence" value="ECO:0007669"/>
    <property type="project" value="InterPro"/>
</dbReference>
<sequence>MSMGFPCHFILQVPKCRIQSSLCLQSANVGSLSKNYPTLRHCDNYFGFKLLGLNKPSQGMGTRILPPISTTSGQRTKDGTSSEPSNGRSGFSYGSVKASTVTNSHSRCFHRIQYGDAQSKIFESKNSKPLVRVFVFDLETSGLCKEERRIIEIAIRDLSGGKNSCFQTLVNPEQDVPNSRIHGITTDMVNRPDVPRMVDLIPILVRYIESRLMPGELPLFVAHNARRFDVPFLIKEFSRCKIDIPSNWLFLDTLPLARELMKLNGSKLSSLEALRDHFEIPIEGSSHRAMSDVNLLSSIFGRMTIVMKLTVNDLMERDSFKAADSGNLKKNTKKSRS</sequence>
<evidence type="ECO:0000259" key="9">
    <source>
        <dbReference type="SMART" id="SM00479"/>
    </source>
</evidence>
<protein>
    <submittedName>
        <fullName evidence="10">RNase_T domain-containing protein</fullName>
    </submittedName>
</protein>
<dbReference type="Pfam" id="PF00929">
    <property type="entry name" value="RNase_T"/>
    <property type="match status" value="1"/>
</dbReference>
<evidence type="ECO:0000256" key="6">
    <source>
        <dbReference type="ARBA" id="ARBA00022842"/>
    </source>
</evidence>
<gene>
    <name evidence="10" type="ORF">CFOL_v3_34453</name>
</gene>
<dbReference type="InParanoid" id="A0A1Q3DFG8"/>
<keyword evidence="11" id="KW-1185">Reference proteome</keyword>
<dbReference type="Gene3D" id="3.30.420.10">
    <property type="entry name" value="Ribonuclease H-like superfamily/Ribonuclease H"/>
    <property type="match status" value="1"/>
</dbReference>
<feature type="region of interest" description="Disordered" evidence="8">
    <location>
        <begin position="62"/>
        <end position="93"/>
    </location>
</feature>
<evidence type="ECO:0000256" key="5">
    <source>
        <dbReference type="ARBA" id="ARBA00022839"/>
    </source>
</evidence>
<comment type="similarity">
    <text evidence="7">Belongs to the exonuclease superfamily. TREX family.</text>
</comment>
<name>A0A1Q3DFG8_CEPFO</name>
<dbReference type="GO" id="GO:0006308">
    <property type="term" value="P:DNA catabolic process"/>
    <property type="evidence" value="ECO:0007669"/>
    <property type="project" value="TreeGrafter"/>
</dbReference>
<dbReference type="AlphaFoldDB" id="A0A1Q3DFG8"/>
<dbReference type="GO" id="GO:0046872">
    <property type="term" value="F:metal ion binding"/>
    <property type="evidence" value="ECO:0007669"/>
    <property type="project" value="UniProtKB-KW"/>
</dbReference>
<dbReference type="STRING" id="3775.A0A1Q3DFG8"/>
<keyword evidence="5" id="KW-0269">Exonuclease</keyword>
<dbReference type="PANTHER" id="PTHR13058:SF19">
    <property type="entry name" value="LD40940P"/>
    <property type="match status" value="1"/>
</dbReference>
<evidence type="ECO:0000313" key="11">
    <source>
        <dbReference type="Proteomes" id="UP000187406"/>
    </source>
</evidence>
<dbReference type="InterPro" id="IPR036397">
    <property type="entry name" value="RNaseH_sf"/>
</dbReference>
<keyword evidence="2" id="KW-0540">Nuclease</keyword>
<dbReference type="PANTHER" id="PTHR13058">
    <property type="entry name" value="THREE PRIME REPAIR EXONUCLEASE 1, 2"/>
    <property type="match status" value="1"/>
</dbReference>
<dbReference type="InterPro" id="IPR012337">
    <property type="entry name" value="RNaseH-like_sf"/>
</dbReference>
<dbReference type="EMBL" id="BDDD01006904">
    <property type="protein sequence ID" value="GAV91053.1"/>
    <property type="molecule type" value="Genomic_DNA"/>
</dbReference>
<dbReference type="Proteomes" id="UP000187406">
    <property type="component" value="Unassembled WGS sequence"/>
</dbReference>
<evidence type="ECO:0000256" key="3">
    <source>
        <dbReference type="ARBA" id="ARBA00022723"/>
    </source>
</evidence>